<reference evidence="7" key="1">
    <citation type="journal article" date="2020" name="mSystems">
        <title>Genome- and Community-Level Interaction Insights into Carbon Utilization and Element Cycling Functions of Hydrothermarchaeota in Hydrothermal Sediment.</title>
        <authorList>
            <person name="Zhou Z."/>
            <person name="Liu Y."/>
            <person name="Xu W."/>
            <person name="Pan J."/>
            <person name="Luo Z.H."/>
            <person name="Li M."/>
        </authorList>
    </citation>
    <scope>NUCLEOTIDE SEQUENCE [LARGE SCALE GENOMIC DNA]</scope>
    <source>
        <strain evidence="7">HyVt-493</strain>
    </source>
</reference>
<keyword evidence="5 6" id="KW-0472">Membrane</keyword>
<feature type="transmembrane region" description="Helical" evidence="6">
    <location>
        <begin position="199"/>
        <end position="216"/>
    </location>
</feature>
<feature type="transmembrane region" description="Helical" evidence="6">
    <location>
        <begin position="353"/>
        <end position="372"/>
    </location>
</feature>
<keyword evidence="2" id="KW-1003">Cell membrane</keyword>
<evidence type="ECO:0000256" key="5">
    <source>
        <dbReference type="ARBA" id="ARBA00023136"/>
    </source>
</evidence>
<evidence type="ECO:0008006" key="8">
    <source>
        <dbReference type="Google" id="ProtNLM"/>
    </source>
</evidence>
<evidence type="ECO:0000256" key="6">
    <source>
        <dbReference type="SAM" id="Phobius"/>
    </source>
</evidence>
<feature type="transmembrane region" description="Helical" evidence="6">
    <location>
        <begin position="7"/>
        <end position="30"/>
    </location>
</feature>
<organism evidence="7">
    <name type="scientific">Leucothrix mucor</name>
    <dbReference type="NCBI Taxonomy" id="45248"/>
    <lineage>
        <taxon>Bacteria</taxon>
        <taxon>Pseudomonadati</taxon>
        <taxon>Pseudomonadota</taxon>
        <taxon>Gammaproteobacteria</taxon>
        <taxon>Thiotrichales</taxon>
        <taxon>Thiotrichaceae</taxon>
        <taxon>Leucothrix</taxon>
    </lineage>
</organism>
<feature type="transmembrane region" description="Helical" evidence="6">
    <location>
        <begin position="251"/>
        <end position="270"/>
    </location>
</feature>
<evidence type="ECO:0000256" key="3">
    <source>
        <dbReference type="ARBA" id="ARBA00022692"/>
    </source>
</evidence>
<sequence>MLLKNSAIYILAKALPALAAFLALSIYTHLLTPEEYGVYTLIFTAAIFIHNSVFNWISMATMRFWSSKQYSNETFISSIAIAYSKVLFFMLIPFVTSLVVYWDSEARTWIFSGFILTVTLAFFTIAQTLFSAQIRPEKYALLTITTSISTLSLGAFLAYSGYGAIGIITGMAIGFIGPSFVMSLHNWKKFNKKSYDNALFKRLLIYGLPLASAAILEEFTKSADRFMLAVLQDKAQAGLYAVGYDLSGNSIFMLMTAINLAAYPVIIKLLETDGKQAAYEYFNQYTILLLGIAIPAVMGLILVGSNLVYLVIGVEYQQTVTLLLPWITIALLLLGLQVFYFDLAFQLGDYTIGIVKIGIFIALANLALNYWLIPLMGIQGAAIATISSFALGSILSFIFGRQYFALPFPVVEFVKIVGATSLMGLSLWGLKDLQGWGWLLIQLLVGATTYALAIIVFNLINIRSSLFGYAKRLLI</sequence>
<feature type="transmembrane region" description="Helical" evidence="6">
    <location>
        <begin position="282"/>
        <end position="303"/>
    </location>
</feature>
<gene>
    <name evidence="7" type="ORF">ENJ51_03055</name>
</gene>
<feature type="transmembrane region" description="Helical" evidence="6">
    <location>
        <begin position="108"/>
        <end position="132"/>
    </location>
</feature>
<keyword evidence="3 6" id="KW-0812">Transmembrane</keyword>
<accession>A0A7V2SYH1</accession>
<keyword evidence="4 6" id="KW-1133">Transmembrane helix</keyword>
<name>A0A7V2SYH1_LEUMU</name>
<feature type="transmembrane region" description="Helical" evidence="6">
    <location>
        <begin position="165"/>
        <end position="187"/>
    </location>
</feature>
<feature type="transmembrane region" description="Helical" evidence="6">
    <location>
        <begin position="78"/>
        <end position="102"/>
    </location>
</feature>
<feature type="transmembrane region" description="Helical" evidence="6">
    <location>
        <begin position="36"/>
        <end position="57"/>
    </location>
</feature>
<feature type="transmembrane region" description="Helical" evidence="6">
    <location>
        <begin position="323"/>
        <end position="341"/>
    </location>
</feature>
<comment type="subcellular location">
    <subcellularLocation>
        <location evidence="1">Cell membrane</location>
        <topology evidence="1">Multi-pass membrane protein</topology>
    </subcellularLocation>
</comment>
<dbReference type="Proteomes" id="UP000885750">
    <property type="component" value="Unassembled WGS sequence"/>
</dbReference>
<feature type="transmembrane region" description="Helical" evidence="6">
    <location>
        <begin position="436"/>
        <end position="462"/>
    </location>
</feature>
<feature type="transmembrane region" description="Helical" evidence="6">
    <location>
        <begin position="139"/>
        <end position="159"/>
    </location>
</feature>
<feature type="transmembrane region" description="Helical" evidence="6">
    <location>
        <begin position="378"/>
        <end position="398"/>
    </location>
</feature>
<dbReference type="EMBL" id="DRMS01000129">
    <property type="protein sequence ID" value="HFC91770.1"/>
    <property type="molecule type" value="Genomic_DNA"/>
</dbReference>
<dbReference type="PANTHER" id="PTHR30250">
    <property type="entry name" value="PST FAMILY PREDICTED COLANIC ACID TRANSPORTER"/>
    <property type="match status" value="1"/>
</dbReference>
<proteinExistence type="predicted"/>
<dbReference type="AlphaFoldDB" id="A0A7V2SYH1"/>
<evidence type="ECO:0000256" key="1">
    <source>
        <dbReference type="ARBA" id="ARBA00004651"/>
    </source>
</evidence>
<dbReference type="PANTHER" id="PTHR30250:SF11">
    <property type="entry name" value="O-ANTIGEN TRANSPORTER-RELATED"/>
    <property type="match status" value="1"/>
</dbReference>
<comment type="caution">
    <text evidence="7">The sequence shown here is derived from an EMBL/GenBank/DDBJ whole genome shotgun (WGS) entry which is preliminary data.</text>
</comment>
<evidence type="ECO:0000256" key="2">
    <source>
        <dbReference type="ARBA" id="ARBA00022475"/>
    </source>
</evidence>
<dbReference type="Pfam" id="PF13440">
    <property type="entry name" value="Polysacc_synt_3"/>
    <property type="match status" value="1"/>
</dbReference>
<dbReference type="InterPro" id="IPR050833">
    <property type="entry name" value="Poly_Biosynth_Transport"/>
</dbReference>
<protein>
    <recommendedName>
        <fullName evidence="8">Polysaccharide biosynthesis protein C-terminal domain-containing protein</fullName>
    </recommendedName>
</protein>
<feature type="transmembrane region" description="Helical" evidence="6">
    <location>
        <begin position="410"/>
        <end position="430"/>
    </location>
</feature>
<dbReference type="GO" id="GO:0005886">
    <property type="term" value="C:plasma membrane"/>
    <property type="evidence" value="ECO:0007669"/>
    <property type="project" value="UniProtKB-SubCell"/>
</dbReference>
<evidence type="ECO:0000313" key="7">
    <source>
        <dbReference type="EMBL" id="HFC91770.1"/>
    </source>
</evidence>
<evidence type="ECO:0000256" key="4">
    <source>
        <dbReference type="ARBA" id="ARBA00022989"/>
    </source>
</evidence>